<reference evidence="1 2" key="1">
    <citation type="submission" date="2017-06" db="EMBL/GenBank/DDBJ databases">
        <title>Genome sequencing of cyanobaciteial culture collection at National Institute for Environmental Studies (NIES).</title>
        <authorList>
            <person name="Hirose Y."/>
            <person name="Shimura Y."/>
            <person name="Fujisawa T."/>
            <person name="Nakamura Y."/>
            <person name="Kawachi M."/>
        </authorList>
    </citation>
    <scope>NUCLEOTIDE SEQUENCE [LARGE SCALE GENOMIC DNA]</scope>
    <source>
        <strain evidence="1 2">NIES-37</strain>
    </source>
</reference>
<dbReference type="EMBL" id="AP018248">
    <property type="protein sequence ID" value="BAY99159.1"/>
    <property type="molecule type" value="Genomic_DNA"/>
</dbReference>
<sequence>MWKVNVTCSGQAWKIYGSEFKALADKYSGDCITSKKMPDGQRIMVYKIEDVSDAESFVEECQQFVGFSSDFESL</sequence>
<dbReference type="AlphaFoldDB" id="A0A1Z4N0C9"/>
<name>A0A1Z4N0C9_9CYAN</name>
<dbReference type="Proteomes" id="UP000218785">
    <property type="component" value="Chromosome"/>
</dbReference>
<evidence type="ECO:0000313" key="2">
    <source>
        <dbReference type="Proteomes" id="UP000218785"/>
    </source>
</evidence>
<evidence type="ECO:0000313" key="1">
    <source>
        <dbReference type="EMBL" id="BAY99159.1"/>
    </source>
</evidence>
<dbReference type="RefSeq" id="WP_096577094.1">
    <property type="nucleotide sequence ID" value="NZ_CAWNJS010000001.1"/>
</dbReference>
<proteinExistence type="predicted"/>
<protein>
    <submittedName>
        <fullName evidence="1">Uncharacterized protein</fullName>
    </submittedName>
</protein>
<keyword evidence="2" id="KW-1185">Reference proteome</keyword>
<gene>
    <name evidence="1" type="ORF">NIES37_31380</name>
</gene>
<accession>A0A1Z4N0C9</accession>
<dbReference type="KEGG" id="ttq:NIES37_31380"/>
<organism evidence="1 2">
    <name type="scientific">Tolypothrix tenuis PCC 7101</name>
    <dbReference type="NCBI Taxonomy" id="231146"/>
    <lineage>
        <taxon>Bacteria</taxon>
        <taxon>Bacillati</taxon>
        <taxon>Cyanobacteriota</taxon>
        <taxon>Cyanophyceae</taxon>
        <taxon>Nostocales</taxon>
        <taxon>Tolypothrichaceae</taxon>
        <taxon>Tolypothrix</taxon>
    </lineage>
</organism>